<protein>
    <submittedName>
        <fullName evidence="8">Serine protease AprX</fullName>
        <ecNumber evidence="8">3.4.21.-</ecNumber>
    </submittedName>
</protein>
<keyword evidence="3 5" id="KW-0378">Hydrolase</keyword>
<dbReference type="Pfam" id="PF00082">
    <property type="entry name" value="Peptidase_S8"/>
    <property type="match status" value="1"/>
</dbReference>
<evidence type="ECO:0000256" key="3">
    <source>
        <dbReference type="ARBA" id="ARBA00022801"/>
    </source>
</evidence>
<dbReference type="PROSITE" id="PS51892">
    <property type="entry name" value="SUBTILASE"/>
    <property type="match status" value="1"/>
</dbReference>
<dbReference type="InterPro" id="IPR023828">
    <property type="entry name" value="Peptidase_S8_Ser-AS"/>
</dbReference>
<organism evidence="8 9">
    <name type="scientific">Evansella vedderi</name>
    <dbReference type="NCBI Taxonomy" id="38282"/>
    <lineage>
        <taxon>Bacteria</taxon>
        <taxon>Bacillati</taxon>
        <taxon>Bacillota</taxon>
        <taxon>Bacilli</taxon>
        <taxon>Bacillales</taxon>
        <taxon>Bacillaceae</taxon>
        <taxon>Evansella</taxon>
    </lineage>
</organism>
<evidence type="ECO:0000313" key="8">
    <source>
        <dbReference type="EMBL" id="MDQ0256862.1"/>
    </source>
</evidence>
<name>A0ABU0A043_9BACI</name>
<dbReference type="SUPFAM" id="SSF52743">
    <property type="entry name" value="Subtilisin-like"/>
    <property type="match status" value="1"/>
</dbReference>
<evidence type="ECO:0000256" key="1">
    <source>
        <dbReference type="ARBA" id="ARBA00011073"/>
    </source>
</evidence>
<dbReference type="InterPro" id="IPR022398">
    <property type="entry name" value="Peptidase_S8_His-AS"/>
</dbReference>
<reference evidence="8 9" key="1">
    <citation type="submission" date="2023-07" db="EMBL/GenBank/DDBJ databases">
        <title>Genomic Encyclopedia of Type Strains, Phase IV (KMG-IV): sequencing the most valuable type-strain genomes for metagenomic binning, comparative biology and taxonomic classification.</title>
        <authorList>
            <person name="Goeker M."/>
        </authorList>
    </citation>
    <scope>NUCLEOTIDE SEQUENCE [LARGE SCALE GENOMIC DNA]</scope>
    <source>
        <strain evidence="8 9">DSM 9768</strain>
    </source>
</reference>
<dbReference type="EC" id="3.4.21.-" evidence="8"/>
<evidence type="ECO:0000256" key="4">
    <source>
        <dbReference type="ARBA" id="ARBA00022825"/>
    </source>
</evidence>
<dbReference type="PANTHER" id="PTHR43806:SF65">
    <property type="entry name" value="SERINE PROTEASE APRX"/>
    <property type="match status" value="1"/>
</dbReference>
<feature type="active site" description="Charge relay system" evidence="5">
    <location>
        <position position="155"/>
    </location>
</feature>
<evidence type="ECO:0000256" key="5">
    <source>
        <dbReference type="PROSITE-ProRule" id="PRU01240"/>
    </source>
</evidence>
<dbReference type="Proteomes" id="UP001230005">
    <property type="component" value="Unassembled WGS sequence"/>
</dbReference>
<comment type="caution">
    <text evidence="8">The sequence shown here is derived from an EMBL/GenBank/DDBJ whole genome shotgun (WGS) entry which is preliminary data.</text>
</comment>
<dbReference type="PANTHER" id="PTHR43806">
    <property type="entry name" value="PEPTIDASE S8"/>
    <property type="match status" value="1"/>
</dbReference>
<dbReference type="PROSITE" id="PS00138">
    <property type="entry name" value="SUBTILASE_SER"/>
    <property type="match status" value="1"/>
</dbReference>
<evidence type="ECO:0000313" key="9">
    <source>
        <dbReference type="Proteomes" id="UP001230005"/>
    </source>
</evidence>
<dbReference type="RefSeq" id="WP_307329757.1">
    <property type="nucleotide sequence ID" value="NZ_JAUSUG010000020.1"/>
</dbReference>
<keyword evidence="4 5" id="KW-0720">Serine protease</keyword>
<dbReference type="InterPro" id="IPR023827">
    <property type="entry name" value="Peptidase_S8_Asp-AS"/>
</dbReference>
<dbReference type="InterPro" id="IPR000209">
    <property type="entry name" value="Peptidase_S8/S53_dom"/>
</dbReference>
<proteinExistence type="inferred from homology"/>
<feature type="active site" description="Charge relay system" evidence="5">
    <location>
        <position position="187"/>
    </location>
</feature>
<feature type="active site" description="Charge relay system" evidence="5">
    <location>
        <position position="384"/>
    </location>
</feature>
<evidence type="ECO:0000259" key="7">
    <source>
        <dbReference type="Pfam" id="PF00082"/>
    </source>
</evidence>
<dbReference type="EMBL" id="JAUSUG010000020">
    <property type="protein sequence ID" value="MDQ0256862.1"/>
    <property type="molecule type" value="Genomic_DNA"/>
</dbReference>
<evidence type="ECO:0000256" key="2">
    <source>
        <dbReference type="ARBA" id="ARBA00022670"/>
    </source>
</evidence>
<dbReference type="Gene3D" id="3.40.50.200">
    <property type="entry name" value="Peptidase S8/S53 domain"/>
    <property type="match status" value="1"/>
</dbReference>
<gene>
    <name evidence="8" type="ORF">J2S74_004284</name>
</gene>
<dbReference type="PROSITE" id="PS00137">
    <property type="entry name" value="SUBTILASE_HIS"/>
    <property type="match status" value="1"/>
</dbReference>
<dbReference type="GO" id="GO:0008233">
    <property type="term" value="F:peptidase activity"/>
    <property type="evidence" value="ECO:0007669"/>
    <property type="project" value="UniProtKB-KW"/>
</dbReference>
<dbReference type="CDD" id="cd07487">
    <property type="entry name" value="Peptidases_S8_1"/>
    <property type="match status" value="1"/>
</dbReference>
<feature type="domain" description="Peptidase S8/S53" evidence="7">
    <location>
        <begin position="146"/>
        <end position="431"/>
    </location>
</feature>
<comment type="similarity">
    <text evidence="1 5 6">Belongs to the peptidase S8 family.</text>
</comment>
<dbReference type="PROSITE" id="PS00136">
    <property type="entry name" value="SUBTILASE_ASP"/>
    <property type="match status" value="1"/>
</dbReference>
<dbReference type="GO" id="GO:0006508">
    <property type="term" value="P:proteolysis"/>
    <property type="evidence" value="ECO:0007669"/>
    <property type="project" value="UniProtKB-KW"/>
</dbReference>
<keyword evidence="2 5" id="KW-0645">Protease</keyword>
<accession>A0ABU0A043</accession>
<sequence>MYGFSMVQMVRTNAYKLDKPLREKVLNLYRPFKWTPCFLHKYLEKVIKRTAKLSIIIEFEEGCFDAGCKEIKSLLNEHFRCKFKKEYKRVDCCSVDITPSALEEMLTTCSHVKKVHLNRKVNALLDVAVESANARKVVRNGTELTGEGVTIAVVDTGVYEHEDLSGRVIDFVDFINGQTEPYDDNGHGTHCAGDAAGNGSASGGIYAGPAPRANIIGVKVLNKQGAGSLESVMDGVDWCISFNENNPDQKIDIINMSLGSPAQHYGEESDDPMVKIVNEAWEQGIVVCVAAGNEGPEAGTIASPGVSTKVITVGALDDRNTVDRSDDRVADFSSRGPTIYGEVKPDIVAPGVNIVSLRSPGSYLDKLQKKSRIEGEYISLSGTSMATPICAGIVALLLEYNPQLTPDEVKGFLMEGTDLWRELDPNIYGSGYINAENTIPR</sequence>
<evidence type="ECO:0000256" key="6">
    <source>
        <dbReference type="RuleBase" id="RU003355"/>
    </source>
</evidence>
<dbReference type="PRINTS" id="PR00723">
    <property type="entry name" value="SUBTILISIN"/>
</dbReference>
<dbReference type="InterPro" id="IPR036852">
    <property type="entry name" value="Peptidase_S8/S53_dom_sf"/>
</dbReference>
<keyword evidence="9" id="KW-1185">Reference proteome</keyword>
<dbReference type="InterPro" id="IPR015500">
    <property type="entry name" value="Peptidase_S8_subtilisin-rel"/>
</dbReference>
<dbReference type="InterPro" id="IPR050131">
    <property type="entry name" value="Peptidase_S8_subtilisin-like"/>
</dbReference>